<dbReference type="Proteomes" id="UP000887565">
    <property type="component" value="Unplaced"/>
</dbReference>
<sequence>MNQSFSSSGNKPIRTFNDYDPDDILGDLKNLQNIKTISTYRATSSGQKFEIFEQMLRQPVPATWGFSKS</sequence>
<accession>A0A915L4J6</accession>
<reference evidence="2" key="1">
    <citation type="submission" date="2022-11" db="UniProtKB">
        <authorList>
            <consortium name="WormBaseParasite"/>
        </authorList>
    </citation>
    <scope>IDENTIFICATION</scope>
</reference>
<organism evidence="1 2">
    <name type="scientific">Romanomermis culicivorax</name>
    <name type="common">Nematode worm</name>
    <dbReference type="NCBI Taxonomy" id="13658"/>
    <lineage>
        <taxon>Eukaryota</taxon>
        <taxon>Metazoa</taxon>
        <taxon>Ecdysozoa</taxon>
        <taxon>Nematoda</taxon>
        <taxon>Enoplea</taxon>
        <taxon>Dorylaimia</taxon>
        <taxon>Mermithida</taxon>
        <taxon>Mermithoidea</taxon>
        <taxon>Mermithidae</taxon>
        <taxon>Romanomermis</taxon>
    </lineage>
</organism>
<evidence type="ECO:0000313" key="1">
    <source>
        <dbReference type="Proteomes" id="UP000887565"/>
    </source>
</evidence>
<protein>
    <submittedName>
        <fullName evidence="2">Uncharacterized protein</fullName>
    </submittedName>
</protein>
<dbReference type="AlphaFoldDB" id="A0A915L4J6"/>
<name>A0A915L4J6_ROMCU</name>
<dbReference type="WBParaSite" id="nRc.2.0.1.t45427-RA">
    <property type="protein sequence ID" value="nRc.2.0.1.t45427-RA"/>
    <property type="gene ID" value="nRc.2.0.1.g45427"/>
</dbReference>
<proteinExistence type="predicted"/>
<evidence type="ECO:0000313" key="2">
    <source>
        <dbReference type="WBParaSite" id="nRc.2.0.1.t45427-RA"/>
    </source>
</evidence>
<keyword evidence="1" id="KW-1185">Reference proteome</keyword>